<evidence type="ECO:0000259" key="7">
    <source>
        <dbReference type="PROSITE" id="PS50090"/>
    </source>
</evidence>
<feature type="region of interest" description="Disordered" evidence="6">
    <location>
        <begin position="180"/>
        <end position="242"/>
    </location>
</feature>
<feature type="compositionally biased region" description="Polar residues" evidence="6">
    <location>
        <begin position="280"/>
        <end position="291"/>
    </location>
</feature>
<evidence type="ECO:0000256" key="4">
    <source>
        <dbReference type="ARBA" id="ARBA00023163"/>
    </source>
</evidence>
<keyword evidence="4" id="KW-0804">Transcription</keyword>
<dbReference type="InterPro" id="IPR001005">
    <property type="entry name" value="SANT/Myb"/>
</dbReference>
<dbReference type="PROSITE" id="PS50090">
    <property type="entry name" value="MYB_LIKE"/>
    <property type="match status" value="3"/>
</dbReference>
<sequence length="639" mass="73118">MSKKTQEKLAEISINLAQVKRTKKTIWTPEEDRILASEIRNNANRSWEEISKKLKNKTGTQCLHRWTKVLDPSLKKGAWSTEEDNLLIGLVEKYGNSNWAKISEFITGRTSKQCRERWRNHLDPSINHSKWTDEEDDKLIRLHQKYGNRWATIAKYIEGRPDNMIKNHWNSTLKRKLKQIAKNKKANTQTTNNQIKKRKAKSTTKKKTEKVDQEPNSQPPILKAGTSLVSYSDSKIQTRNSRRKLALDEEIENEKIKNEKKRTKTRTKNTTNKTKPTNPQSKTIQNPSQKEAQLKKTKTTTNTNEKTTKPTTRSKTKAKPKPKAKSKTNSKTNSKTKSKTKSNPKTKSKAKPKAKPKPKAKAKAKSKAKPKAKKQTRQNKQDQLDSETEIFGVISTTKNPNEPEKQKQIQDPEETNLLNNLLRSPSVFSSPFLPDGFSPRTLLSPYSQKSPFFTGFTPNISKDSTNIFSNLKFNPNSQEEINEKPDDNQIFLATPKSNGSIYKTNFIDSQKSKNQNPNIENININTNVDKIIQEQMAKSPNISSKTDENMVVEQSPTKFDSQQTTKPVVLSRRKQFKEINSKISVSFSPVFPSTPINSALRNDPHIFSSGSFPFFNSPQTPNSPLFDFQQKFDSDHWLF</sequence>
<gene>
    <name evidence="9" type="ORF">M0811_00844</name>
</gene>
<proteinExistence type="predicted"/>
<keyword evidence="3" id="KW-0238">DNA-binding</keyword>
<dbReference type="InterPro" id="IPR009057">
    <property type="entry name" value="Homeodomain-like_sf"/>
</dbReference>
<keyword evidence="5" id="KW-0539">Nucleus</keyword>
<feature type="domain" description="HTH myb-type" evidence="8">
    <location>
        <begin position="20"/>
        <end position="70"/>
    </location>
</feature>
<evidence type="ECO:0000256" key="2">
    <source>
        <dbReference type="ARBA" id="ARBA00023015"/>
    </source>
</evidence>
<evidence type="ECO:0000313" key="10">
    <source>
        <dbReference type="Proteomes" id="UP001149090"/>
    </source>
</evidence>
<dbReference type="SUPFAM" id="SSF46689">
    <property type="entry name" value="Homeodomain-like"/>
    <property type="match status" value="2"/>
</dbReference>
<feature type="compositionally biased region" description="Basic residues" evidence="6">
    <location>
        <begin position="195"/>
        <end position="208"/>
    </location>
</feature>
<evidence type="ECO:0000256" key="6">
    <source>
        <dbReference type="SAM" id="MobiDB-lite"/>
    </source>
</evidence>
<feature type="domain" description="HTH myb-type" evidence="8">
    <location>
        <begin position="71"/>
        <end position="126"/>
    </location>
</feature>
<evidence type="ECO:0000256" key="5">
    <source>
        <dbReference type="ARBA" id="ARBA00023242"/>
    </source>
</evidence>
<dbReference type="GO" id="GO:0001006">
    <property type="term" value="F:RNA polymerase III type 3 promoter sequence-specific DNA binding"/>
    <property type="evidence" value="ECO:0007669"/>
    <property type="project" value="TreeGrafter"/>
</dbReference>
<evidence type="ECO:0000313" key="9">
    <source>
        <dbReference type="EMBL" id="KAJ5074215.1"/>
    </source>
</evidence>
<dbReference type="SMART" id="SM00717">
    <property type="entry name" value="SANT"/>
    <property type="match status" value="3"/>
</dbReference>
<feature type="compositionally biased region" description="Low complexity" evidence="6">
    <location>
        <begin position="299"/>
        <end position="311"/>
    </location>
</feature>
<dbReference type="PROSITE" id="PS51294">
    <property type="entry name" value="HTH_MYB"/>
    <property type="match status" value="3"/>
</dbReference>
<keyword evidence="2" id="KW-0805">Transcription regulation</keyword>
<dbReference type="GO" id="GO:0000978">
    <property type="term" value="F:RNA polymerase II cis-regulatory region sequence-specific DNA binding"/>
    <property type="evidence" value="ECO:0007669"/>
    <property type="project" value="TreeGrafter"/>
</dbReference>
<evidence type="ECO:0000256" key="1">
    <source>
        <dbReference type="ARBA" id="ARBA00022737"/>
    </source>
</evidence>
<dbReference type="OrthoDB" id="2143914at2759"/>
<feature type="domain" description="Myb-like" evidence="7">
    <location>
        <begin position="71"/>
        <end position="122"/>
    </location>
</feature>
<feature type="compositionally biased region" description="Polar residues" evidence="6">
    <location>
        <begin position="227"/>
        <end position="239"/>
    </location>
</feature>
<feature type="domain" description="Myb-like" evidence="7">
    <location>
        <begin position="123"/>
        <end position="173"/>
    </location>
</feature>
<dbReference type="InterPro" id="IPR051575">
    <property type="entry name" value="Myb-like_DNA-bd"/>
</dbReference>
<dbReference type="PANTHER" id="PTHR46621">
    <property type="entry name" value="SNRNA-ACTIVATING PROTEIN COMPLEX SUBUNIT 4"/>
    <property type="match status" value="1"/>
</dbReference>
<feature type="compositionally biased region" description="Low complexity" evidence="6">
    <location>
        <begin position="268"/>
        <end position="279"/>
    </location>
</feature>
<dbReference type="Gene3D" id="1.10.10.60">
    <property type="entry name" value="Homeodomain-like"/>
    <property type="match status" value="3"/>
</dbReference>
<evidence type="ECO:0000259" key="8">
    <source>
        <dbReference type="PROSITE" id="PS51294"/>
    </source>
</evidence>
<feature type="domain" description="HTH myb-type" evidence="8">
    <location>
        <begin position="127"/>
        <end position="177"/>
    </location>
</feature>
<keyword evidence="10" id="KW-1185">Reference proteome</keyword>
<accession>A0A9Q0LKL7</accession>
<dbReference type="Proteomes" id="UP001149090">
    <property type="component" value="Unassembled WGS sequence"/>
</dbReference>
<dbReference type="GO" id="GO:0042795">
    <property type="term" value="P:snRNA transcription by RNA polymerase II"/>
    <property type="evidence" value="ECO:0007669"/>
    <property type="project" value="TreeGrafter"/>
</dbReference>
<dbReference type="Pfam" id="PF13921">
    <property type="entry name" value="Myb_DNA-bind_6"/>
    <property type="match status" value="1"/>
</dbReference>
<dbReference type="GO" id="GO:0019185">
    <property type="term" value="C:snRNA-activating protein complex"/>
    <property type="evidence" value="ECO:0007669"/>
    <property type="project" value="TreeGrafter"/>
</dbReference>
<name>A0A9Q0LKL7_ANAIG</name>
<feature type="compositionally biased region" description="Basic residues" evidence="6">
    <location>
        <begin position="258"/>
        <end position="267"/>
    </location>
</feature>
<dbReference type="FunFam" id="1.10.10.60:FF:000010">
    <property type="entry name" value="Transcriptional activator Myb isoform A"/>
    <property type="match status" value="1"/>
</dbReference>
<dbReference type="EMBL" id="JAPDFW010000070">
    <property type="protein sequence ID" value="KAJ5074215.1"/>
    <property type="molecule type" value="Genomic_DNA"/>
</dbReference>
<reference evidence="9" key="1">
    <citation type="submission" date="2022-10" db="EMBL/GenBank/DDBJ databases">
        <title>Novel sulphate-reducing endosymbionts in the free-living metamonad Anaeramoeba.</title>
        <authorList>
            <person name="Jerlstrom-Hultqvist J."/>
            <person name="Cepicka I."/>
            <person name="Gallot-Lavallee L."/>
            <person name="Salas-Leiva D."/>
            <person name="Curtis B.A."/>
            <person name="Zahonova K."/>
            <person name="Pipaliya S."/>
            <person name="Dacks J."/>
            <person name="Roger A.J."/>
        </authorList>
    </citation>
    <scope>NUCLEOTIDE SEQUENCE</scope>
    <source>
        <strain evidence="9">BMAN</strain>
    </source>
</reference>
<feature type="region of interest" description="Disordered" evidence="6">
    <location>
        <begin position="256"/>
        <end position="388"/>
    </location>
</feature>
<dbReference type="AlphaFoldDB" id="A0A9Q0LKL7"/>
<feature type="compositionally biased region" description="Basic residues" evidence="6">
    <location>
        <begin position="312"/>
        <end position="377"/>
    </location>
</feature>
<dbReference type="GO" id="GO:0042796">
    <property type="term" value="P:snRNA transcription by RNA polymerase III"/>
    <property type="evidence" value="ECO:0007669"/>
    <property type="project" value="TreeGrafter"/>
</dbReference>
<comment type="caution">
    <text evidence="9">The sequence shown here is derived from an EMBL/GenBank/DDBJ whole genome shotgun (WGS) entry which is preliminary data.</text>
</comment>
<feature type="domain" description="Myb-like" evidence="7">
    <location>
        <begin position="19"/>
        <end position="70"/>
    </location>
</feature>
<dbReference type="InterPro" id="IPR017930">
    <property type="entry name" value="Myb_dom"/>
</dbReference>
<dbReference type="PANTHER" id="PTHR46621:SF1">
    <property type="entry name" value="SNRNA-ACTIVATING PROTEIN COMPLEX SUBUNIT 4"/>
    <property type="match status" value="1"/>
</dbReference>
<evidence type="ECO:0000256" key="3">
    <source>
        <dbReference type="ARBA" id="ARBA00023125"/>
    </source>
</evidence>
<dbReference type="Pfam" id="PF00249">
    <property type="entry name" value="Myb_DNA-binding"/>
    <property type="match status" value="1"/>
</dbReference>
<protein>
    <submittedName>
        <fullName evidence="9">Myb-related protein 3r-1-like</fullName>
    </submittedName>
</protein>
<keyword evidence="1" id="KW-0677">Repeat</keyword>
<organism evidence="9 10">
    <name type="scientific">Anaeramoeba ignava</name>
    <name type="common">Anaerobic marine amoeba</name>
    <dbReference type="NCBI Taxonomy" id="1746090"/>
    <lineage>
        <taxon>Eukaryota</taxon>
        <taxon>Metamonada</taxon>
        <taxon>Anaeramoebidae</taxon>
        <taxon>Anaeramoeba</taxon>
    </lineage>
</organism>
<dbReference type="CDD" id="cd00167">
    <property type="entry name" value="SANT"/>
    <property type="match status" value="3"/>
</dbReference>